<keyword evidence="5" id="KW-0012">Acyltransferase</keyword>
<evidence type="ECO:0000256" key="10">
    <source>
        <dbReference type="ARBA" id="ARBA00047785"/>
    </source>
</evidence>
<evidence type="ECO:0000256" key="7">
    <source>
        <dbReference type="ARBA" id="ARBA00039058"/>
    </source>
</evidence>
<evidence type="ECO:0000313" key="12">
    <source>
        <dbReference type="Proteomes" id="UP000187266"/>
    </source>
</evidence>
<comment type="function">
    <text evidence="9">Catalyzes the first step in the biosynthesis of ornithine lipids, which are phosphorus-free membrane lipids. Catalyzes the 3-hydroxyacyl-acyl carrier protein-dependent acylation of ornithine to form lyso-ornithine lipid (LOL).</text>
</comment>
<keyword evidence="2" id="KW-0444">Lipid biosynthesis</keyword>
<dbReference type="GO" id="GO:0043810">
    <property type="term" value="F:ornithine-acyl [acyl carrier protein] N-acyltransferase activity"/>
    <property type="evidence" value="ECO:0007669"/>
    <property type="project" value="UniProtKB-EC"/>
</dbReference>
<keyword evidence="4" id="KW-0443">Lipid metabolism</keyword>
<evidence type="ECO:0000256" key="3">
    <source>
        <dbReference type="ARBA" id="ARBA00022679"/>
    </source>
</evidence>
<keyword evidence="12" id="KW-1185">Reference proteome</keyword>
<dbReference type="RefSeq" id="WP_076978522.1">
    <property type="nucleotide sequence ID" value="NZ_CP019124.1"/>
</dbReference>
<evidence type="ECO:0000256" key="2">
    <source>
        <dbReference type="ARBA" id="ARBA00022516"/>
    </source>
</evidence>
<name>A0A1U7DES1_9RHOB</name>
<dbReference type="AlphaFoldDB" id="A0A1U7DES1"/>
<dbReference type="EMBL" id="CP019124">
    <property type="protein sequence ID" value="APX88497.1"/>
    <property type="molecule type" value="Genomic_DNA"/>
</dbReference>
<dbReference type="Pfam" id="PF13444">
    <property type="entry name" value="Acetyltransf_5"/>
    <property type="match status" value="1"/>
</dbReference>
<evidence type="ECO:0000256" key="9">
    <source>
        <dbReference type="ARBA" id="ARBA00045724"/>
    </source>
</evidence>
<dbReference type="InterPro" id="IPR052351">
    <property type="entry name" value="Ornithine_N-alpha-AT"/>
</dbReference>
<dbReference type="GO" id="GO:0006629">
    <property type="term" value="P:lipid metabolic process"/>
    <property type="evidence" value="ECO:0007669"/>
    <property type="project" value="UniProtKB-KW"/>
</dbReference>
<reference evidence="11 12" key="1">
    <citation type="submission" date="2017-01" db="EMBL/GenBank/DDBJ databases">
        <title>Genomic analysis of Xuhuaishuia manganoxidans DY6-4.</title>
        <authorList>
            <person name="Wang X."/>
        </authorList>
    </citation>
    <scope>NUCLEOTIDE SEQUENCE [LARGE SCALE GENOMIC DNA]</scope>
    <source>
        <strain evidence="11 12">DY6-4</strain>
    </source>
</reference>
<dbReference type="STRING" id="1267768.BV394_01120"/>
<accession>A0A1U7DES1</accession>
<comment type="similarity">
    <text evidence="6">Belongs to the acetyltransferase family. OlsB subfamily.</text>
</comment>
<dbReference type="PANTHER" id="PTHR37323">
    <property type="entry name" value="GCN5-RELATED N-ACETYLTRANSFERASE"/>
    <property type="match status" value="1"/>
</dbReference>
<comment type="catalytic activity">
    <reaction evidence="10">
        <text>a (3R)-hydroxyacyl-[ACP] + L-ornithine = a lyso-ornithine lipid + holo-[ACP] + H(+)</text>
        <dbReference type="Rhea" id="RHEA:20633"/>
        <dbReference type="Rhea" id="RHEA-COMP:9685"/>
        <dbReference type="Rhea" id="RHEA-COMP:9945"/>
        <dbReference type="ChEBI" id="CHEBI:15378"/>
        <dbReference type="ChEBI" id="CHEBI:46911"/>
        <dbReference type="ChEBI" id="CHEBI:64479"/>
        <dbReference type="ChEBI" id="CHEBI:78827"/>
        <dbReference type="ChEBI" id="CHEBI:138482"/>
        <dbReference type="EC" id="2.3.2.30"/>
    </reaction>
    <physiologicalReaction direction="left-to-right" evidence="10">
        <dbReference type="Rhea" id="RHEA:20634"/>
    </physiologicalReaction>
</comment>
<sequence>MPASGRPRYRARFADGDRDLEAARRLRAEAFFPADPVAAMAEAAAADDYDARCLHVLVEEVATGRLVCCFRALLLESGAGIEGSYAAGFYGLERLRAFPAPMIELGRFCIRPGLGDPDILRVAWAELTRLVDRHGVEMLFGCSSFSGTDPAAHAGAFALLRDRHLGPDRWRPAMKAPRVVDFATLGADGAGSGLAGGSGSEEGPGGRMRAMAGMPGLLRTYLVMGGWVSDHAVVDAQMNTLHVFTGVELSRVPAARARRLRADAV</sequence>
<evidence type="ECO:0000256" key="5">
    <source>
        <dbReference type="ARBA" id="ARBA00023315"/>
    </source>
</evidence>
<evidence type="ECO:0000256" key="6">
    <source>
        <dbReference type="ARBA" id="ARBA00038095"/>
    </source>
</evidence>
<organism evidence="11 12">
    <name type="scientific">Brevirhabdus pacifica</name>
    <dbReference type="NCBI Taxonomy" id="1267768"/>
    <lineage>
        <taxon>Bacteria</taxon>
        <taxon>Pseudomonadati</taxon>
        <taxon>Pseudomonadota</taxon>
        <taxon>Alphaproteobacteria</taxon>
        <taxon>Rhodobacterales</taxon>
        <taxon>Paracoccaceae</taxon>
        <taxon>Brevirhabdus</taxon>
    </lineage>
</organism>
<protein>
    <recommendedName>
        <fullName evidence="8">L-ornithine N(alpha)-acyltransferase</fullName>
        <ecNumber evidence="7">2.3.2.30</ecNumber>
    </recommendedName>
</protein>
<accession>A0A2M9DGX3</accession>
<evidence type="ECO:0000313" key="11">
    <source>
        <dbReference type="EMBL" id="APX88497.1"/>
    </source>
</evidence>
<dbReference type="Proteomes" id="UP000187266">
    <property type="component" value="Chromosome"/>
</dbReference>
<keyword evidence="3" id="KW-0808">Transferase</keyword>
<dbReference type="Gene3D" id="3.40.630.30">
    <property type="match status" value="1"/>
</dbReference>
<comment type="pathway">
    <text evidence="1">Lipid metabolism.</text>
</comment>
<gene>
    <name evidence="11" type="ORF">BV394_01120</name>
</gene>
<dbReference type="EC" id="2.3.2.30" evidence="7"/>
<dbReference type="SUPFAM" id="SSF55729">
    <property type="entry name" value="Acyl-CoA N-acyltransferases (Nat)"/>
    <property type="match status" value="1"/>
</dbReference>
<dbReference type="OrthoDB" id="9787072at2"/>
<dbReference type="InterPro" id="IPR016181">
    <property type="entry name" value="Acyl_CoA_acyltransferase"/>
</dbReference>
<evidence type="ECO:0000256" key="4">
    <source>
        <dbReference type="ARBA" id="ARBA00023098"/>
    </source>
</evidence>
<dbReference type="PANTHER" id="PTHR37323:SF1">
    <property type="entry name" value="L-ORNITHINE N(ALPHA)-ACYLTRANSFERASE"/>
    <property type="match status" value="1"/>
</dbReference>
<evidence type="ECO:0000256" key="1">
    <source>
        <dbReference type="ARBA" id="ARBA00005189"/>
    </source>
</evidence>
<evidence type="ECO:0000256" key="8">
    <source>
        <dbReference type="ARBA" id="ARBA00039866"/>
    </source>
</evidence>
<proteinExistence type="inferred from homology"/>